<dbReference type="PROSITE" id="PS51257">
    <property type="entry name" value="PROKAR_LIPOPROTEIN"/>
    <property type="match status" value="1"/>
</dbReference>
<accession>A0A0L6UHB5</accession>
<organism evidence="3 4">
    <name type="scientific">Puccinia sorghi</name>
    <dbReference type="NCBI Taxonomy" id="27349"/>
    <lineage>
        <taxon>Eukaryota</taxon>
        <taxon>Fungi</taxon>
        <taxon>Dikarya</taxon>
        <taxon>Basidiomycota</taxon>
        <taxon>Pucciniomycotina</taxon>
        <taxon>Pucciniomycetes</taxon>
        <taxon>Pucciniales</taxon>
        <taxon>Pucciniaceae</taxon>
        <taxon>Puccinia</taxon>
    </lineage>
</organism>
<evidence type="ECO:0000313" key="3">
    <source>
        <dbReference type="EMBL" id="KNZ47921.1"/>
    </source>
</evidence>
<gene>
    <name evidence="3" type="ORF">VP01_603g2</name>
</gene>
<dbReference type="AlphaFoldDB" id="A0A0L6UHB5"/>
<dbReference type="Proteomes" id="UP000037035">
    <property type="component" value="Unassembled WGS sequence"/>
</dbReference>
<proteinExistence type="predicted"/>
<feature type="compositionally biased region" description="Low complexity" evidence="1">
    <location>
        <begin position="77"/>
        <end position="91"/>
    </location>
</feature>
<feature type="region of interest" description="Disordered" evidence="1">
    <location>
        <begin position="72"/>
        <end position="93"/>
    </location>
</feature>
<protein>
    <submittedName>
        <fullName evidence="3">Uncharacterized protein</fullName>
    </submittedName>
</protein>
<evidence type="ECO:0000256" key="2">
    <source>
        <dbReference type="SAM" id="SignalP"/>
    </source>
</evidence>
<feature type="chain" id="PRO_5005567686" evidence="2">
    <location>
        <begin position="25"/>
        <end position="103"/>
    </location>
</feature>
<dbReference type="EMBL" id="LAVV01011319">
    <property type="protein sequence ID" value="KNZ47921.1"/>
    <property type="molecule type" value="Genomic_DNA"/>
</dbReference>
<comment type="caution">
    <text evidence="3">The sequence shown here is derived from an EMBL/GenBank/DDBJ whole genome shotgun (WGS) entry which is preliminary data.</text>
</comment>
<evidence type="ECO:0000256" key="1">
    <source>
        <dbReference type="SAM" id="MobiDB-lite"/>
    </source>
</evidence>
<sequence length="103" mass="11738">MKLSFSLSLAVGFLLSQVPALISGSCFAARDVETSKIQALKGGPLHRRTCFSKNKDDEDDYEDYDEGYHRRYARSPSSYSGDYGYGKYDGYSNDKYDYRGHDY</sequence>
<name>A0A0L6UHB5_9BASI</name>
<evidence type="ECO:0000313" key="4">
    <source>
        <dbReference type="Proteomes" id="UP000037035"/>
    </source>
</evidence>
<feature type="signal peptide" evidence="2">
    <location>
        <begin position="1"/>
        <end position="24"/>
    </location>
</feature>
<dbReference type="VEuPathDB" id="FungiDB:VP01_603g2"/>
<keyword evidence="4" id="KW-1185">Reference proteome</keyword>
<keyword evidence="2" id="KW-0732">Signal</keyword>
<reference evidence="3 4" key="1">
    <citation type="submission" date="2015-08" db="EMBL/GenBank/DDBJ databases">
        <title>Next Generation Sequencing and Analysis of the Genome of Puccinia sorghi L Schw, the Causal Agent of Maize Common Rust.</title>
        <authorList>
            <person name="Rochi L."/>
            <person name="Burguener G."/>
            <person name="Darino M."/>
            <person name="Turjanski A."/>
            <person name="Kreff E."/>
            <person name="Dieguez M.J."/>
            <person name="Sacco F."/>
        </authorList>
    </citation>
    <scope>NUCLEOTIDE SEQUENCE [LARGE SCALE GENOMIC DNA]</scope>
    <source>
        <strain evidence="3 4">RO10H11247</strain>
    </source>
</reference>
<dbReference type="OrthoDB" id="2506910at2759"/>